<name>A0A834MI76_RHYFE</name>
<evidence type="ECO:0000313" key="7">
    <source>
        <dbReference type="Proteomes" id="UP000625711"/>
    </source>
</evidence>
<dbReference type="PANTHER" id="PTHR45969:SF69">
    <property type="entry name" value="FINGER DOMAIN PROTEIN, PUTATIVE (AFU_ORTHOLOGUE AFUA_3G12190)-RELATED"/>
    <property type="match status" value="1"/>
</dbReference>
<dbReference type="PANTHER" id="PTHR45969">
    <property type="entry name" value="RING ZINC FINGER PROTEIN-RELATED"/>
    <property type="match status" value="1"/>
</dbReference>
<evidence type="ECO:0000256" key="4">
    <source>
        <dbReference type="PROSITE-ProRule" id="PRU00175"/>
    </source>
</evidence>
<dbReference type="GO" id="GO:0061630">
    <property type="term" value="F:ubiquitin protein ligase activity"/>
    <property type="evidence" value="ECO:0007669"/>
    <property type="project" value="TreeGrafter"/>
</dbReference>
<evidence type="ECO:0000313" key="6">
    <source>
        <dbReference type="EMBL" id="KAF7281070.1"/>
    </source>
</evidence>
<comment type="caution">
    <text evidence="6">The sequence shown here is derived from an EMBL/GenBank/DDBJ whole genome shotgun (WGS) entry which is preliminary data.</text>
</comment>
<dbReference type="SUPFAM" id="SSF57850">
    <property type="entry name" value="RING/U-box"/>
    <property type="match status" value="1"/>
</dbReference>
<dbReference type="Proteomes" id="UP000625711">
    <property type="component" value="Unassembled WGS sequence"/>
</dbReference>
<keyword evidence="7" id="KW-1185">Reference proteome</keyword>
<dbReference type="Gene3D" id="3.30.40.10">
    <property type="entry name" value="Zinc/RING finger domain, C3HC4 (zinc finger)"/>
    <property type="match status" value="1"/>
</dbReference>
<keyword evidence="2 4" id="KW-0863">Zinc-finger</keyword>
<dbReference type="GO" id="GO:0008270">
    <property type="term" value="F:zinc ion binding"/>
    <property type="evidence" value="ECO:0007669"/>
    <property type="project" value="UniProtKB-KW"/>
</dbReference>
<evidence type="ECO:0000256" key="1">
    <source>
        <dbReference type="ARBA" id="ARBA00022723"/>
    </source>
</evidence>
<accession>A0A834MI76</accession>
<evidence type="ECO:0000256" key="3">
    <source>
        <dbReference type="ARBA" id="ARBA00022833"/>
    </source>
</evidence>
<evidence type="ECO:0000256" key="2">
    <source>
        <dbReference type="ARBA" id="ARBA00022771"/>
    </source>
</evidence>
<keyword evidence="1" id="KW-0479">Metal-binding</keyword>
<dbReference type="GO" id="GO:0016567">
    <property type="term" value="P:protein ubiquitination"/>
    <property type="evidence" value="ECO:0007669"/>
    <property type="project" value="TreeGrafter"/>
</dbReference>
<evidence type="ECO:0000259" key="5">
    <source>
        <dbReference type="PROSITE" id="PS50089"/>
    </source>
</evidence>
<dbReference type="PROSITE" id="PS50089">
    <property type="entry name" value="ZF_RING_2"/>
    <property type="match status" value="1"/>
</dbReference>
<dbReference type="InterPro" id="IPR013083">
    <property type="entry name" value="Znf_RING/FYVE/PHD"/>
</dbReference>
<dbReference type="OrthoDB" id="6765433at2759"/>
<dbReference type="Pfam" id="PF13639">
    <property type="entry name" value="zf-RING_2"/>
    <property type="match status" value="1"/>
</dbReference>
<reference evidence="6" key="1">
    <citation type="submission" date="2020-08" db="EMBL/GenBank/DDBJ databases">
        <title>Genome sequencing and assembly of the red palm weevil Rhynchophorus ferrugineus.</title>
        <authorList>
            <person name="Dias G.B."/>
            <person name="Bergman C.M."/>
            <person name="Manee M."/>
        </authorList>
    </citation>
    <scope>NUCLEOTIDE SEQUENCE</scope>
    <source>
        <strain evidence="6">AA-2017</strain>
        <tissue evidence="6">Whole larva</tissue>
    </source>
</reference>
<dbReference type="SMART" id="SM00184">
    <property type="entry name" value="RING"/>
    <property type="match status" value="1"/>
</dbReference>
<dbReference type="InterPro" id="IPR001841">
    <property type="entry name" value="Znf_RING"/>
</dbReference>
<dbReference type="EMBL" id="JAACXV010000260">
    <property type="protein sequence ID" value="KAF7281070.1"/>
    <property type="molecule type" value="Genomic_DNA"/>
</dbReference>
<feature type="domain" description="RING-type" evidence="5">
    <location>
        <begin position="130"/>
        <end position="171"/>
    </location>
</feature>
<keyword evidence="3" id="KW-0862">Zinc</keyword>
<gene>
    <name evidence="6" type="ORF">GWI33_005181</name>
</gene>
<dbReference type="AlphaFoldDB" id="A0A834MI76"/>
<proteinExistence type="predicted"/>
<organism evidence="6 7">
    <name type="scientific">Rhynchophorus ferrugineus</name>
    <name type="common">Red palm weevil</name>
    <name type="synonym">Curculio ferrugineus</name>
    <dbReference type="NCBI Taxonomy" id="354439"/>
    <lineage>
        <taxon>Eukaryota</taxon>
        <taxon>Metazoa</taxon>
        <taxon>Ecdysozoa</taxon>
        <taxon>Arthropoda</taxon>
        <taxon>Hexapoda</taxon>
        <taxon>Insecta</taxon>
        <taxon>Pterygota</taxon>
        <taxon>Neoptera</taxon>
        <taxon>Endopterygota</taxon>
        <taxon>Coleoptera</taxon>
        <taxon>Polyphaga</taxon>
        <taxon>Cucujiformia</taxon>
        <taxon>Curculionidae</taxon>
        <taxon>Dryophthorinae</taxon>
        <taxon>Rhynchophorus</taxon>
    </lineage>
</organism>
<sequence>MPSFLPIPIWISFGQFVIRGPTSIDLDCLLPQMNALWAIESQYYHQWMNSWHFMPFIPLNASTFPNQNTPDLPSLQMEDIPPPLPTQLSVTRNRTEVHMCQSGPSTVWPTVPQVKRTQKDKKFPRGQKTCTVCLAKFRREHCVRQLRCQHRFHDNCIKEWLNQHTICPVCRSDVHSPRDVEIFG</sequence>
<protein>
    <recommendedName>
        <fullName evidence="5">RING-type domain-containing protein</fullName>
    </recommendedName>
</protein>